<dbReference type="AlphaFoldDB" id="A0A9J6ELN2"/>
<protein>
    <submittedName>
        <fullName evidence="2">Uncharacterized protein</fullName>
    </submittedName>
</protein>
<organism evidence="2 3">
    <name type="scientific">Rhipicephalus microplus</name>
    <name type="common">Cattle tick</name>
    <name type="synonym">Boophilus microplus</name>
    <dbReference type="NCBI Taxonomy" id="6941"/>
    <lineage>
        <taxon>Eukaryota</taxon>
        <taxon>Metazoa</taxon>
        <taxon>Ecdysozoa</taxon>
        <taxon>Arthropoda</taxon>
        <taxon>Chelicerata</taxon>
        <taxon>Arachnida</taxon>
        <taxon>Acari</taxon>
        <taxon>Parasitiformes</taxon>
        <taxon>Ixodida</taxon>
        <taxon>Ixodoidea</taxon>
        <taxon>Ixodidae</taxon>
        <taxon>Rhipicephalinae</taxon>
        <taxon>Rhipicephalus</taxon>
        <taxon>Boophilus</taxon>
    </lineage>
</organism>
<name>A0A9J6ELN2_RHIMP</name>
<reference evidence="2" key="2">
    <citation type="submission" date="2021-09" db="EMBL/GenBank/DDBJ databases">
        <authorList>
            <person name="Jia N."/>
            <person name="Wang J."/>
            <person name="Shi W."/>
            <person name="Du L."/>
            <person name="Sun Y."/>
            <person name="Zhan W."/>
            <person name="Jiang J."/>
            <person name="Wang Q."/>
            <person name="Zhang B."/>
            <person name="Ji P."/>
            <person name="Sakyi L.B."/>
            <person name="Cui X."/>
            <person name="Yuan T."/>
            <person name="Jiang B."/>
            <person name="Yang W."/>
            <person name="Lam T.T.-Y."/>
            <person name="Chang Q."/>
            <person name="Ding S."/>
            <person name="Wang X."/>
            <person name="Zhu J."/>
            <person name="Ruan X."/>
            <person name="Zhao L."/>
            <person name="Wei J."/>
            <person name="Que T."/>
            <person name="Du C."/>
            <person name="Cheng J."/>
            <person name="Dai P."/>
            <person name="Han X."/>
            <person name="Huang E."/>
            <person name="Gao Y."/>
            <person name="Liu J."/>
            <person name="Shao H."/>
            <person name="Ye R."/>
            <person name="Li L."/>
            <person name="Wei W."/>
            <person name="Wang X."/>
            <person name="Wang C."/>
            <person name="Huo Q."/>
            <person name="Li W."/>
            <person name="Guo W."/>
            <person name="Chen H."/>
            <person name="Chen S."/>
            <person name="Zhou L."/>
            <person name="Zhou L."/>
            <person name="Ni X."/>
            <person name="Tian J."/>
            <person name="Zhou Y."/>
            <person name="Sheng Y."/>
            <person name="Liu T."/>
            <person name="Pan Y."/>
            <person name="Xia L."/>
            <person name="Li J."/>
            <person name="Zhao F."/>
            <person name="Cao W."/>
        </authorList>
    </citation>
    <scope>NUCLEOTIDE SEQUENCE</scope>
    <source>
        <strain evidence="2">Rmic-2018</strain>
        <tissue evidence="2">Larvae</tissue>
    </source>
</reference>
<comment type="caution">
    <text evidence="2">The sequence shown here is derived from an EMBL/GenBank/DDBJ whole genome shotgun (WGS) entry which is preliminary data.</text>
</comment>
<gene>
    <name evidence="2" type="ORF">HPB51_004610</name>
</gene>
<feature type="region of interest" description="Disordered" evidence="1">
    <location>
        <begin position="1"/>
        <end position="39"/>
    </location>
</feature>
<evidence type="ECO:0000256" key="1">
    <source>
        <dbReference type="SAM" id="MobiDB-lite"/>
    </source>
</evidence>
<evidence type="ECO:0000313" key="2">
    <source>
        <dbReference type="EMBL" id="KAH8035369.1"/>
    </source>
</evidence>
<reference evidence="2" key="1">
    <citation type="journal article" date="2020" name="Cell">
        <title>Large-Scale Comparative Analyses of Tick Genomes Elucidate Their Genetic Diversity and Vector Capacities.</title>
        <authorList>
            <consortium name="Tick Genome and Microbiome Consortium (TIGMIC)"/>
            <person name="Jia N."/>
            <person name="Wang J."/>
            <person name="Shi W."/>
            <person name="Du L."/>
            <person name="Sun Y."/>
            <person name="Zhan W."/>
            <person name="Jiang J.F."/>
            <person name="Wang Q."/>
            <person name="Zhang B."/>
            <person name="Ji P."/>
            <person name="Bell-Sakyi L."/>
            <person name="Cui X.M."/>
            <person name="Yuan T.T."/>
            <person name="Jiang B.G."/>
            <person name="Yang W.F."/>
            <person name="Lam T.T."/>
            <person name="Chang Q.C."/>
            <person name="Ding S.J."/>
            <person name="Wang X.J."/>
            <person name="Zhu J.G."/>
            <person name="Ruan X.D."/>
            <person name="Zhao L."/>
            <person name="Wei J.T."/>
            <person name="Ye R.Z."/>
            <person name="Que T.C."/>
            <person name="Du C.H."/>
            <person name="Zhou Y.H."/>
            <person name="Cheng J.X."/>
            <person name="Dai P.F."/>
            <person name="Guo W.B."/>
            <person name="Han X.H."/>
            <person name="Huang E.J."/>
            <person name="Li L.F."/>
            <person name="Wei W."/>
            <person name="Gao Y.C."/>
            <person name="Liu J.Z."/>
            <person name="Shao H.Z."/>
            <person name="Wang X."/>
            <person name="Wang C.C."/>
            <person name="Yang T.C."/>
            <person name="Huo Q.B."/>
            <person name="Li W."/>
            <person name="Chen H.Y."/>
            <person name="Chen S.E."/>
            <person name="Zhou L.G."/>
            <person name="Ni X.B."/>
            <person name="Tian J.H."/>
            <person name="Sheng Y."/>
            <person name="Liu T."/>
            <person name="Pan Y.S."/>
            <person name="Xia L.Y."/>
            <person name="Li J."/>
            <person name="Zhao F."/>
            <person name="Cao W.C."/>
        </authorList>
    </citation>
    <scope>NUCLEOTIDE SEQUENCE</scope>
    <source>
        <strain evidence="2">Rmic-2018</strain>
    </source>
</reference>
<dbReference type="EMBL" id="JABSTU010000003">
    <property type="protein sequence ID" value="KAH8035369.1"/>
    <property type="molecule type" value="Genomic_DNA"/>
</dbReference>
<feature type="compositionally biased region" description="Basic and acidic residues" evidence="1">
    <location>
        <begin position="1"/>
        <end position="18"/>
    </location>
</feature>
<dbReference type="Proteomes" id="UP000821866">
    <property type="component" value="Chromosome 11"/>
</dbReference>
<evidence type="ECO:0000313" key="3">
    <source>
        <dbReference type="Proteomes" id="UP000821866"/>
    </source>
</evidence>
<keyword evidence="3" id="KW-1185">Reference proteome</keyword>
<accession>A0A9J6ELN2</accession>
<sequence>MSRLDKGTYLELTRREKPAAPQPASRGGGDALGARPSRPDGILPYQRTSLFFAIAVLLHAVLPPSASRKEAFLHPSLRAVPDRVRSFEWRIGVLQSVPLRSWSGGKTSFVTSSIGVLSPAPRHPRCRQSQERKAKGRGCFTRTRHCSALDECVRHRPSQRASAERGHLLLAAVQETDTTPRRPLAVIQWHISAKNLVQPGLKHALRWTPDLKERAPDLIPIQRPYT</sequence>
<proteinExistence type="predicted"/>